<evidence type="ECO:0000313" key="3">
    <source>
        <dbReference type="EMBL" id="SUN47167.1"/>
    </source>
</evidence>
<feature type="transmembrane region" description="Helical" evidence="1">
    <location>
        <begin position="194"/>
        <end position="212"/>
    </location>
</feature>
<reference evidence="3 4" key="1">
    <citation type="submission" date="2018-06" db="EMBL/GenBank/DDBJ databases">
        <authorList>
            <consortium name="Pathogen Informatics"/>
            <person name="Doyle S."/>
        </authorList>
    </citation>
    <scope>NUCLEOTIDE SEQUENCE [LARGE SCALE GENOMIC DNA]</scope>
    <source>
        <strain evidence="3 4">NCTC4670</strain>
    </source>
</reference>
<feature type="transmembrane region" description="Helical" evidence="1">
    <location>
        <begin position="79"/>
        <end position="106"/>
    </location>
</feature>
<evidence type="ECO:0000259" key="2">
    <source>
        <dbReference type="Pfam" id="PF14501"/>
    </source>
</evidence>
<sequence>MASSDYIFLFVSIIIYYLTEISIFSFLSDITLPAWKQLFVLAIALFFNQFPYLSPLLIDPLLFLIILRQANHQVFSLKSLFLAFAPGVFIDLLSRFIVMIIIPYIFLSNDLYFSHIVVDFLAYAMIFPSFAVINYLVGKDYKIIFQTDHSVRSRNFYKILLIFIVAYYIDIFIILGFTDPFLHFKHSMVMPTSYKLLFLIFMLLLVYLLSYFNHKSKEYLKNELKKEQQAYVANLETYGKHLEKLYRDVRVFQSDYLNCLESLGKAIQTRSVSHIQEVYASTVHDANDYWDDKHYNISKLGKIGISSIKSLLSAKIISAEKSGIALNVEVPDKIEATYLPELDLLLLMSIFCDNAIEAALEAKVPRMSIAYFLLDDQQVFAVTNSTKEKVNITKVFEEGYSSKGSGRGIGLANAQRIIQKYPQLGLRTQSSSHQFSQTLTIPKVEGN</sequence>
<gene>
    <name evidence="3" type="primary">fasB</name>
    <name evidence="3" type="ORF">NCTC4670_00226</name>
</gene>
<dbReference type="RefSeq" id="WP_115245614.1">
    <property type="nucleotide sequence ID" value="NZ_JAIEZZ010000003.1"/>
</dbReference>
<dbReference type="AlphaFoldDB" id="A0A380JQY4"/>
<keyword evidence="1" id="KW-0812">Transmembrane</keyword>
<protein>
    <submittedName>
        <fullName evidence="3">Sensory transduction protein kinase</fullName>
        <ecNumber evidence="3">2.7.3.-</ecNumber>
    </submittedName>
</protein>
<keyword evidence="1" id="KW-0472">Membrane</keyword>
<feature type="transmembrane region" description="Helical" evidence="1">
    <location>
        <begin position="159"/>
        <end position="182"/>
    </location>
</feature>
<dbReference type="Pfam" id="PF14501">
    <property type="entry name" value="HATPase_c_5"/>
    <property type="match status" value="1"/>
</dbReference>
<keyword evidence="3" id="KW-0808">Transferase</keyword>
<dbReference type="InterPro" id="IPR036890">
    <property type="entry name" value="HATPase_C_sf"/>
</dbReference>
<feature type="transmembrane region" description="Helical" evidence="1">
    <location>
        <begin position="112"/>
        <end position="138"/>
    </location>
</feature>
<name>A0A380JQY4_STRDY</name>
<feature type="transmembrane region" description="Helical" evidence="1">
    <location>
        <begin position="39"/>
        <end position="67"/>
    </location>
</feature>
<dbReference type="EMBL" id="UHFG01000004">
    <property type="protein sequence ID" value="SUN47167.1"/>
    <property type="molecule type" value="Genomic_DNA"/>
</dbReference>
<dbReference type="GO" id="GO:0042802">
    <property type="term" value="F:identical protein binding"/>
    <property type="evidence" value="ECO:0007669"/>
    <property type="project" value="TreeGrafter"/>
</dbReference>
<evidence type="ECO:0000256" key="1">
    <source>
        <dbReference type="SAM" id="Phobius"/>
    </source>
</evidence>
<dbReference type="PANTHER" id="PTHR40448:SF1">
    <property type="entry name" value="TWO-COMPONENT SENSOR HISTIDINE KINASE"/>
    <property type="match status" value="1"/>
</dbReference>
<dbReference type="Gene3D" id="3.30.565.10">
    <property type="entry name" value="Histidine kinase-like ATPase, C-terminal domain"/>
    <property type="match status" value="1"/>
</dbReference>
<dbReference type="EC" id="2.7.3.-" evidence="3"/>
<evidence type="ECO:0000313" key="4">
    <source>
        <dbReference type="Proteomes" id="UP000254797"/>
    </source>
</evidence>
<proteinExistence type="predicted"/>
<dbReference type="SUPFAM" id="SSF55874">
    <property type="entry name" value="ATPase domain of HSP90 chaperone/DNA topoisomerase II/histidine kinase"/>
    <property type="match status" value="1"/>
</dbReference>
<feature type="domain" description="Sensor histidine kinase NatK-like C-terminal" evidence="2">
    <location>
        <begin position="342"/>
        <end position="442"/>
    </location>
</feature>
<dbReference type="GO" id="GO:0016301">
    <property type="term" value="F:kinase activity"/>
    <property type="evidence" value="ECO:0007669"/>
    <property type="project" value="UniProtKB-KW"/>
</dbReference>
<accession>A0A380JQY4</accession>
<organism evidence="3 4">
    <name type="scientific">Streptococcus dysgalactiae subsp. dysgalactiae</name>
    <dbReference type="NCBI Taxonomy" id="99822"/>
    <lineage>
        <taxon>Bacteria</taxon>
        <taxon>Bacillati</taxon>
        <taxon>Bacillota</taxon>
        <taxon>Bacilli</taxon>
        <taxon>Lactobacillales</taxon>
        <taxon>Streptococcaceae</taxon>
        <taxon>Streptococcus</taxon>
    </lineage>
</organism>
<dbReference type="InterPro" id="IPR032834">
    <property type="entry name" value="NatK-like_C"/>
</dbReference>
<keyword evidence="3" id="KW-0418">Kinase</keyword>
<dbReference type="Proteomes" id="UP000254797">
    <property type="component" value="Unassembled WGS sequence"/>
</dbReference>
<keyword evidence="1" id="KW-1133">Transmembrane helix</keyword>
<feature type="transmembrane region" description="Helical" evidence="1">
    <location>
        <begin position="7"/>
        <end position="27"/>
    </location>
</feature>
<dbReference type="PANTHER" id="PTHR40448">
    <property type="entry name" value="TWO-COMPONENT SENSOR HISTIDINE KINASE"/>
    <property type="match status" value="1"/>
</dbReference>